<dbReference type="GO" id="GO:0030246">
    <property type="term" value="F:carbohydrate binding"/>
    <property type="evidence" value="ECO:0007669"/>
    <property type="project" value="InterPro"/>
</dbReference>
<evidence type="ECO:0000256" key="2">
    <source>
        <dbReference type="SAM" id="Phobius"/>
    </source>
</evidence>
<feature type="signal peptide" evidence="3">
    <location>
        <begin position="1"/>
        <end position="25"/>
    </location>
</feature>
<keyword evidence="2" id="KW-1133">Transmembrane helix</keyword>
<dbReference type="SUPFAM" id="SSF49384">
    <property type="entry name" value="Carbohydrate-binding domain"/>
    <property type="match status" value="1"/>
</dbReference>
<feature type="region of interest" description="Disordered" evidence="1">
    <location>
        <begin position="169"/>
        <end position="188"/>
    </location>
</feature>
<protein>
    <recommendedName>
        <fullName evidence="6">Cohesin domain-containing protein</fullName>
    </recommendedName>
</protein>
<evidence type="ECO:0000313" key="4">
    <source>
        <dbReference type="EMBL" id="KKQ46504.1"/>
    </source>
</evidence>
<evidence type="ECO:0000256" key="1">
    <source>
        <dbReference type="SAM" id="MobiDB-lite"/>
    </source>
</evidence>
<dbReference type="EMBL" id="LBTU01000037">
    <property type="protein sequence ID" value="KKQ46504.1"/>
    <property type="molecule type" value="Genomic_DNA"/>
</dbReference>
<gene>
    <name evidence="4" type="ORF">US65_C0037G0006</name>
</gene>
<dbReference type="Proteomes" id="UP000034430">
    <property type="component" value="Unassembled WGS sequence"/>
</dbReference>
<keyword evidence="2" id="KW-0472">Membrane</keyword>
<keyword evidence="2" id="KW-0812">Transmembrane</keyword>
<keyword evidence="3" id="KW-0732">Signal</keyword>
<dbReference type="InterPro" id="IPR008965">
    <property type="entry name" value="CBM2/CBM3_carb-bd_dom_sf"/>
</dbReference>
<feature type="transmembrane region" description="Helical" evidence="2">
    <location>
        <begin position="196"/>
        <end position="215"/>
    </location>
</feature>
<feature type="chain" id="PRO_5002533111" description="Cohesin domain-containing protein" evidence="3">
    <location>
        <begin position="26"/>
        <end position="224"/>
    </location>
</feature>
<dbReference type="AlphaFoldDB" id="A0A0G0KBK7"/>
<evidence type="ECO:0008006" key="6">
    <source>
        <dbReference type="Google" id="ProtNLM"/>
    </source>
</evidence>
<reference evidence="4 5" key="1">
    <citation type="journal article" date="2015" name="Nature">
        <title>rRNA introns, odd ribosomes, and small enigmatic genomes across a large radiation of phyla.</title>
        <authorList>
            <person name="Brown C.T."/>
            <person name="Hug L.A."/>
            <person name="Thomas B.C."/>
            <person name="Sharon I."/>
            <person name="Castelle C.J."/>
            <person name="Singh A."/>
            <person name="Wilkins M.J."/>
            <person name="Williams K.H."/>
            <person name="Banfield J.F."/>
        </authorList>
    </citation>
    <scope>NUCLEOTIDE SEQUENCE [LARGE SCALE GENOMIC DNA]</scope>
</reference>
<organism evidence="4 5">
    <name type="scientific">Candidatus Yanofskybacteria bacterium GW2011_GWC2_37_9</name>
    <dbReference type="NCBI Taxonomy" id="1619028"/>
    <lineage>
        <taxon>Bacteria</taxon>
        <taxon>Candidatus Yanofskyibacteriota</taxon>
    </lineage>
</organism>
<comment type="caution">
    <text evidence="4">The sequence shown here is derived from an EMBL/GenBank/DDBJ whole genome shotgun (WGS) entry which is preliminary data.</text>
</comment>
<accession>A0A0G0KBK7</accession>
<name>A0A0G0KBK7_9BACT</name>
<evidence type="ECO:0000313" key="5">
    <source>
        <dbReference type="Proteomes" id="UP000034430"/>
    </source>
</evidence>
<sequence>MIKNFLFIATVFLSLLIFSAQDLFAANVSINAPVSINEGENLEVIVNADTDGVLINSVELIVEYNQDLLSFAGYSDDNAIVKLWINPPYAEKGKIYLSGIIPGGVPGLYDAKKNELSPIPVVRLFFSTKDEGEAKFSFIFSKILKHDGFGTPLLHEELGSLVTIKNNPNNDIEKQEENSANDDIANSSNPPNSPNYIFWTILFIAISGIIGYKLLKYRYEKLSK</sequence>
<proteinExistence type="predicted"/>
<evidence type="ECO:0000256" key="3">
    <source>
        <dbReference type="SAM" id="SignalP"/>
    </source>
</evidence>